<sequence>MSDQDYVRYLFLRSKLFYGKEKFCNAPDVIKTMIETADTKNNKRILSFSVLTILIIAGTICVYFSWRSNSLLGWSKPWKIFFACGAFLFPYFYVAIHVFGKLDMIHYINTKCKLK</sequence>
<dbReference type="EMBL" id="MN739141">
    <property type="protein sequence ID" value="QHS90629.1"/>
    <property type="molecule type" value="Genomic_DNA"/>
</dbReference>
<feature type="transmembrane region" description="Helical" evidence="1">
    <location>
        <begin position="45"/>
        <end position="66"/>
    </location>
</feature>
<keyword evidence="1" id="KW-0472">Membrane</keyword>
<keyword evidence="1" id="KW-0812">Transmembrane</keyword>
<evidence type="ECO:0000256" key="1">
    <source>
        <dbReference type="SAM" id="Phobius"/>
    </source>
</evidence>
<dbReference type="AlphaFoldDB" id="A0A6C0BGD5"/>
<evidence type="ECO:0000313" key="2">
    <source>
        <dbReference type="EMBL" id="QHS90629.1"/>
    </source>
</evidence>
<organism evidence="2">
    <name type="scientific">viral metagenome</name>
    <dbReference type="NCBI Taxonomy" id="1070528"/>
    <lineage>
        <taxon>unclassified sequences</taxon>
        <taxon>metagenomes</taxon>
        <taxon>organismal metagenomes</taxon>
    </lineage>
</organism>
<feature type="transmembrane region" description="Helical" evidence="1">
    <location>
        <begin position="78"/>
        <end position="99"/>
    </location>
</feature>
<proteinExistence type="predicted"/>
<name>A0A6C0BGD5_9ZZZZ</name>
<protein>
    <submittedName>
        <fullName evidence="2">Uncharacterized protein</fullName>
    </submittedName>
</protein>
<accession>A0A6C0BGD5</accession>
<keyword evidence="1" id="KW-1133">Transmembrane helix</keyword>
<reference evidence="2" key="1">
    <citation type="journal article" date="2020" name="Nature">
        <title>Giant virus diversity and host interactions through global metagenomics.</title>
        <authorList>
            <person name="Schulz F."/>
            <person name="Roux S."/>
            <person name="Paez-Espino D."/>
            <person name="Jungbluth S."/>
            <person name="Walsh D.A."/>
            <person name="Denef V.J."/>
            <person name="McMahon K.D."/>
            <person name="Konstantinidis K.T."/>
            <person name="Eloe-Fadrosh E.A."/>
            <person name="Kyrpides N.C."/>
            <person name="Woyke T."/>
        </authorList>
    </citation>
    <scope>NUCLEOTIDE SEQUENCE</scope>
    <source>
        <strain evidence="2">GVMAG-M-3300010354-11</strain>
    </source>
</reference>